<evidence type="ECO:0000256" key="1">
    <source>
        <dbReference type="SAM" id="Coils"/>
    </source>
</evidence>
<organism evidence="2">
    <name type="scientific">Nothobranchius kadleci</name>
    <name type="common">African annual killifish</name>
    <dbReference type="NCBI Taxonomy" id="1051664"/>
    <lineage>
        <taxon>Eukaryota</taxon>
        <taxon>Metazoa</taxon>
        <taxon>Chordata</taxon>
        <taxon>Craniata</taxon>
        <taxon>Vertebrata</taxon>
        <taxon>Euteleostomi</taxon>
        <taxon>Actinopterygii</taxon>
        <taxon>Neopterygii</taxon>
        <taxon>Teleostei</taxon>
        <taxon>Neoteleostei</taxon>
        <taxon>Acanthomorphata</taxon>
        <taxon>Ovalentaria</taxon>
        <taxon>Atherinomorphae</taxon>
        <taxon>Cyprinodontiformes</taxon>
        <taxon>Nothobranchiidae</taxon>
        <taxon>Nothobranchius</taxon>
    </lineage>
</organism>
<sequence length="90" mass="10843">LEELKFYEMMNKNDKALKEMQEKTLQKKLERKAAGEDLKPQMKENELARKQKMLETIKDAEELKSVQEQYQQEIENLQEYYWTDSKVVLG</sequence>
<name>A0A1A8D9V3_NOTKA</name>
<protein>
    <submittedName>
        <fullName evidence="2">Coiled-coil domain containing 173</fullName>
    </submittedName>
</protein>
<reference evidence="2" key="2">
    <citation type="submission" date="2016-06" db="EMBL/GenBank/DDBJ databases">
        <title>The genome of a short-lived fish provides insights into sex chromosome evolution and the genetic control of aging.</title>
        <authorList>
            <person name="Reichwald K."/>
            <person name="Felder M."/>
            <person name="Petzold A."/>
            <person name="Koch P."/>
            <person name="Groth M."/>
            <person name="Platzer M."/>
        </authorList>
    </citation>
    <scope>NUCLEOTIDE SEQUENCE</scope>
    <source>
        <tissue evidence="2">Brain</tissue>
    </source>
</reference>
<proteinExistence type="predicted"/>
<keyword evidence="1" id="KW-0175">Coiled coil</keyword>
<reference evidence="2" key="1">
    <citation type="submission" date="2016-05" db="EMBL/GenBank/DDBJ databases">
        <authorList>
            <person name="Lavstsen T."/>
            <person name="Jespersen J.S."/>
        </authorList>
    </citation>
    <scope>NUCLEOTIDE SEQUENCE</scope>
    <source>
        <tissue evidence="2">Brain</tissue>
    </source>
</reference>
<feature type="non-terminal residue" evidence="2">
    <location>
        <position position="1"/>
    </location>
</feature>
<dbReference type="EMBL" id="HAEA01001668">
    <property type="protein sequence ID" value="SBQ30148.1"/>
    <property type="molecule type" value="Transcribed_RNA"/>
</dbReference>
<accession>A0A1A8D9V3</accession>
<gene>
    <name evidence="2" type="primary">CCDC173</name>
</gene>
<feature type="non-terminal residue" evidence="2">
    <location>
        <position position="90"/>
    </location>
</feature>
<feature type="coiled-coil region" evidence="1">
    <location>
        <begin position="43"/>
        <end position="80"/>
    </location>
</feature>
<dbReference type="AlphaFoldDB" id="A0A1A8D9V3"/>
<evidence type="ECO:0000313" key="2">
    <source>
        <dbReference type="EMBL" id="SBQ30148.1"/>
    </source>
</evidence>